<keyword evidence="3" id="KW-0804">Transcription</keyword>
<dbReference type="RefSeq" id="WP_220196639.1">
    <property type="nucleotide sequence ID" value="NZ_BNJF01000003.1"/>
</dbReference>
<sequence>MNILIADDEHLARMSLKSMLQEAGLPLEAMKEAINGEELVDLACLHKPLLAFVDIRMPRLNGLEAIKQAKLLSPQTRWFILTGLSEFQHAHEALRIGVSDYLLKPIDPAEIHTIITKVTREQRQHLLDRNKQFAMDLTAIYHGVSPLSQEEQDDILQHACLIGTIFCIDTTLSAIEKATRQDSLLQTVQSIIDEMVTPEFKMTVFVLSNGEIALIGTWGSEDADQGMQHCLKCLYQIEQTVCCPPDTGFDVTLLQTSFCSSYKDLFYQFNWLQQFSSLRVIYGIGKKIQQRDLLPYADTTRFLAISKLVSTLTDYYRQSMYVNYMSTLDRFMKACAEECAIDYGVKKSVAEFFSQMLPCQISPQQDLADWYQILKDCGEHLLHTQPHKEAVGLVEWVIATIEQEYHANISIAQIAVKLGVSPNYLSTLFHKKTGMTFVRYVTKVRMLKAKELLNNPSLQVQQVAEQVGYYSVRHFTKVFTEFFGYYPSTQRKKRDKNTTPAQVEQQP</sequence>
<keyword evidence="8" id="KW-1185">Reference proteome</keyword>
<evidence type="ECO:0000256" key="4">
    <source>
        <dbReference type="PROSITE-ProRule" id="PRU00169"/>
    </source>
</evidence>
<name>A0A8J3MW94_9CHLR</name>
<keyword evidence="1" id="KW-0805">Transcription regulation</keyword>
<dbReference type="EMBL" id="BNJF01000003">
    <property type="protein sequence ID" value="GHO47330.1"/>
    <property type="molecule type" value="Genomic_DNA"/>
</dbReference>
<dbReference type="SUPFAM" id="SSF52172">
    <property type="entry name" value="CheY-like"/>
    <property type="match status" value="1"/>
</dbReference>
<dbReference type="CDD" id="cd17536">
    <property type="entry name" value="REC_YesN-like"/>
    <property type="match status" value="1"/>
</dbReference>
<feature type="domain" description="Response regulatory" evidence="6">
    <location>
        <begin position="2"/>
        <end position="119"/>
    </location>
</feature>
<dbReference type="PANTHER" id="PTHR43280:SF2">
    <property type="entry name" value="HTH-TYPE TRANSCRIPTIONAL REGULATOR EXSA"/>
    <property type="match status" value="1"/>
</dbReference>
<dbReference type="SMART" id="SM00448">
    <property type="entry name" value="REC"/>
    <property type="match status" value="1"/>
</dbReference>
<evidence type="ECO:0000259" key="6">
    <source>
        <dbReference type="PROSITE" id="PS50110"/>
    </source>
</evidence>
<dbReference type="GO" id="GO:0003700">
    <property type="term" value="F:DNA-binding transcription factor activity"/>
    <property type="evidence" value="ECO:0007669"/>
    <property type="project" value="InterPro"/>
</dbReference>
<dbReference type="InterPro" id="IPR009057">
    <property type="entry name" value="Homeodomain-like_sf"/>
</dbReference>
<proteinExistence type="predicted"/>
<keyword evidence="2" id="KW-0238">DNA-binding</keyword>
<feature type="modified residue" description="4-aspartylphosphate" evidence="4">
    <location>
        <position position="54"/>
    </location>
</feature>
<dbReference type="Gene3D" id="1.10.10.60">
    <property type="entry name" value="Homeodomain-like"/>
    <property type="match status" value="2"/>
</dbReference>
<dbReference type="SUPFAM" id="SSF46689">
    <property type="entry name" value="Homeodomain-like"/>
    <property type="match status" value="2"/>
</dbReference>
<organism evidence="7 8">
    <name type="scientific">Ktedonospora formicarum</name>
    <dbReference type="NCBI Taxonomy" id="2778364"/>
    <lineage>
        <taxon>Bacteria</taxon>
        <taxon>Bacillati</taxon>
        <taxon>Chloroflexota</taxon>
        <taxon>Ktedonobacteria</taxon>
        <taxon>Ktedonobacterales</taxon>
        <taxon>Ktedonobacteraceae</taxon>
        <taxon>Ktedonospora</taxon>
    </lineage>
</organism>
<dbReference type="Proteomes" id="UP000612362">
    <property type="component" value="Unassembled WGS sequence"/>
</dbReference>
<dbReference type="SMART" id="SM00342">
    <property type="entry name" value="HTH_ARAC"/>
    <property type="match status" value="1"/>
</dbReference>
<dbReference type="Gene3D" id="3.40.50.2300">
    <property type="match status" value="1"/>
</dbReference>
<gene>
    <name evidence="7" type="ORF">KSX_54930</name>
</gene>
<protein>
    <submittedName>
        <fullName evidence="7">Uncharacterized protein</fullName>
    </submittedName>
</protein>
<dbReference type="AlphaFoldDB" id="A0A8J3MW94"/>
<dbReference type="InterPro" id="IPR001789">
    <property type="entry name" value="Sig_transdc_resp-reg_receiver"/>
</dbReference>
<dbReference type="PROSITE" id="PS01124">
    <property type="entry name" value="HTH_ARAC_FAMILY_2"/>
    <property type="match status" value="1"/>
</dbReference>
<evidence type="ECO:0000256" key="1">
    <source>
        <dbReference type="ARBA" id="ARBA00023015"/>
    </source>
</evidence>
<evidence type="ECO:0000313" key="8">
    <source>
        <dbReference type="Proteomes" id="UP000612362"/>
    </source>
</evidence>
<dbReference type="PANTHER" id="PTHR43280">
    <property type="entry name" value="ARAC-FAMILY TRANSCRIPTIONAL REGULATOR"/>
    <property type="match status" value="1"/>
</dbReference>
<dbReference type="InterPro" id="IPR011006">
    <property type="entry name" value="CheY-like_superfamily"/>
</dbReference>
<dbReference type="GO" id="GO:0043565">
    <property type="term" value="F:sequence-specific DNA binding"/>
    <property type="evidence" value="ECO:0007669"/>
    <property type="project" value="InterPro"/>
</dbReference>
<evidence type="ECO:0000256" key="3">
    <source>
        <dbReference type="ARBA" id="ARBA00023163"/>
    </source>
</evidence>
<dbReference type="Pfam" id="PF00072">
    <property type="entry name" value="Response_reg"/>
    <property type="match status" value="1"/>
</dbReference>
<evidence type="ECO:0000313" key="7">
    <source>
        <dbReference type="EMBL" id="GHO47330.1"/>
    </source>
</evidence>
<feature type="domain" description="HTH araC/xylS-type" evidence="5">
    <location>
        <begin position="395"/>
        <end position="493"/>
    </location>
</feature>
<evidence type="ECO:0000256" key="2">
    <source>
        <dbReference type="ARBA" id="ARBA00023125"/>
    </source>
</evidence>
<dbReference type="GO" id="GO:0000160">
    <property type="term" value="P:phosphorelay signal transduction system"/>
    <property type="evidence" value="ECO:0007669"/>
    <property type="project" value="InterPro"/>
</dbReference>
<dbReference type="PROSITE" id="PS50110">
    <property type="entry name" value="RESPONSE_REGULATORY"/>
    <property type="match status" value="1"/>
</dbReference>
<dbReference type="InterPro" id="IPR018060">
    <property type="entry name" value="HTH_AraC"/>
</dbReference>
<evidence type="ECO:0000259" key="5">
    <source>
        <dbReference type="PROSITE" id="PS01124"/>
    </source>
</evidence>
<reference evidence="7" key="1">
    <citation type="submission" date="2020-10" db="EMBL/GenBank/DDBJ databases">
        <title>Taxonomic study of unclassified bacteria belonging to the class Ktedonobacteria.</title>
        <authorList>
            <person name="Yabe S."/>
            <person name="Wang C.M."/>
            <person name="Zheng Y."/>
            <person name="Sakai Y."/>
            <person name="Cavaletti L."/>
            <person name="Monciardini P."/>
            <person name="Donadio S."/>
        </authorList>
    </citation>
    <scope>NUCLEOTIDE SEQUENCE</scope>
    <source>
        <strain evidence="7">SOSP1-1</strain>
    </source>
</reference>
<accession>A0A8J3MW94</accession>
<keyword evidence="4" id="KW-0597">Phosphoprotein</keyword>
<dbReference type="Pfam" id="PF12833">
    <property type="entry name" value="HTH_18"/>
    <property type="match status" value="1"/>
</dbReference>
<comment type="caution">
    <text evidence="7">The sequence shown here is derived from an EMBL/GenBank/DDBJ whole genome shotgun (WGS) entry which is preliminary data.</text>
</comment>